<reference evidence="10 11" key="1">
    <citation type="journal article" date="2014" name="BMC Genomics">
        <title>Comparison of environmental and isolate Sulfobacillus genomes reveals diverse carbon, sulfur, nitrogen, and hydrogen metabolisms.</title>
        <authorList>
            <person name="Justice N.B."/>
            <person name="Norman A."/>
            <person name="Brown C.T."/>
            <person name="Singh A."/>
            <person name="Thomas B.C."/>
            <person name="Banfield J.F."/>
        </authorList>
    </citation>
    <scope>NUCLEOTIDE SEQUENCE [LARGE SCALE GENOMIC DNA]</scope>
    <source>
        <strain evidence="10">AMDSBA1</strain>
    </source>
</reference>
<feature type="transmembrane region" description="Helical" evidence="8">
    <location>
        <begin position="481"/>
        <end position="498"/>
    </location>
</feature>
<name>A0A2T2X6J8_9FIRM</name>
<dbReference type="Proteomes" id="UP000242699">
    <property type="component" value="Unassembled WGS sequence"/>
</dbReference>
<feature type="transmembrane region" description="Helical" evidence="8">
    <location>
        <begin position="42"/>
        <end position="58"/>
    </location>
</feature>
<comment type="caution">
    <text evidence="10">The sequence shown here is derived from an EMBL/GenBank/DDBJ whole genome shotgun (WGS) entry which is preliminary data.</text>
</comment>
<evidence type="ECO:0000256" key="3">
    <source>
        <dbReference type="ARBA" id="ARBA00022692"/>
    </source>
</evidence>
<dbReference type="PANTHER" id="PTHR30509:SF9">
    <property type="entry name" value="MULTIDRUG RESISTANCE PROTEIN MDTO"/>
    <property type="match status" value="1"/>
</dbReference>
<feature type="transmembrane region" description="Helical" evidence="8">
    <location>
        <begin position="87"/>
        <end position="107"/>
    </location>
</feature>
<evidence type="ECO:0000313" key="10">
    <source>
        <dbReference type="EMBL" id="PSR30078.1"/>
    </source>
</evidence>
<proteinExistence type="inferred from homology"/>
<feature type="transmembrane region" description="Helical" evidence="8">
    <location>
        <begin position="161"/>
        <end position="181"/>
    </location>
</feature>
<dbReference type="EMBL" id="PXYT01000013">
    <property type="protein sequence ID" value="PSR30078.1"/>
    <property type="molecule type" value="Genomic_DNA"/>
</dbReference>
<accession>A0A2T2X6J8</accession>
<dbReference type="AlphaFoldDB" id="A0A2T2X6J8"/>
<evidence type="ECO:0000256" key="6">
    <source>
        <dbReference type="ARBA" id="ARBA00043993"/>
    </source>
</evidence>
<feature type="transmembrane region" description="Helical" evidence="8">
    <location>
        <begin position="355"/>
        <end position="373"/>
    </location>
</feature>
<keyword evidence="4 8" id="KW-1133">Transmembrane helix</keyword>
<protein>
    <recommendedName>
        <fullName evidence="9">Integral membrane bound transporter domain-containing protein</fullName>
    </recommendedName>
</protein>
<keyword evidence="2" id="KW-1003">Cell membrane</keyword>
<sequence length="643" mass="70913">MAQNFRSHRHSRDDGPAEIPQDPSPWHQGFVIKKAPVPWRKLWGMALTTIIGLGTGILLDHLTWGFWAFMGGLTSLYVANDPYSRRALLLFFVALGLAVAMGLGAWSREWWEMALALGFVGFAATFFTGAWGVPLPAGFMFILVACISAALPHSASVPLRILFVLYGGFIAWIIGMIGWPFRPRRPEQMAVRQAYFALAEYVSRLSDKRSPGLVVMANKPAQALKSAESQVATSLRWYPHNAASAGLVLLTERAETIFQEILREIHHEGRRLPPEVPGLLRQLGERAINEDIPEPFRPDENPEHPKSKILSLLYRTLSDSSKNTSWESPPRSWEHPNWQSRLLGSLSFRSMIHAASLRMTIAIVISVMAAYVLGNPHPYWVPLTVGAVLQGPTVVMMAERAIQRAVGTTIGLVLAAGVMAIHPTGLESAILVVVFQILMLLFIARNYGISVIFITTLALVIIEASAHVPPSVLITARFEDTLLGVAIAVLALFVLWPRHSSQRVTLVMGKTILDEGHLLQALLGHSPGWRHHKNVLLSDLLNLSAAVDNALGELPRPANVDELWIKAWSVMKMGYYLLGLKQPSRTEAVSSKTLNEWGKVFHMLGEALCDDIPVPDIQLPPVNSGGLGISTELENLIETLRLN</sequence>
<feature type="transmembrane region" description="Helical" evidence="8">
    <location>
        <begin position="64"/>
        <end position="80"/>
    </location>
</feature>
<dbReference type="InterPro" id="IPR049453">
    <property type="entry name" value="Memb_transporter_dom"/>
</dbReference>
<evidence type="ECO:0000313" key="11">
    <source>
        <dbReference type="Proteomes" id="UP000242699"/>
    </source>
</evidence>
<comment type="similarity">
    <text evidence="6">Belongs to the YccS/YhfK family.</text>
</comment>
<keyword evidence="5 8" id="KW-0472">Membrane</keyword>
<feature type="region of interest" description="Disordered" evidence="7">
    <location>
        <begin position="1"/>
        <end position="27"/>
    </location>
</feature>
<organism evidence="10 11">
    <name type="scientific">Sulfobacillus benefaciens</name>
    <dbReference type="NCBI Taxonomy" id="453960"/>
    <lineage>
        <taxon>Bacteria</taxon>
        <taxon>Bacillati</taxon>
        <taxon>Bacillota</taxon>
        <taxon>Clostridia</taxon>
        <taxon>Eubacteriales</taxon>
        <taxon>Clostridiales Family XVII. Incertae Sedis</taxon>
        <taxon>Sulfobacillus</taxon>
    </lineage>
</organism>
<feature type="transmembrane region" description="Helical" evidence="8">
    <location>
        <begin position="451"/>
        <end position="469"/>
    </location>
</feature>
<evidence type="ECO:0000259" key="9">
    <source>
        <dbReference type="Pfam" id="PF13515"/>
    </source>
</evidence>
<evidence type="ECO:0000256" key="7">
    <source>
        <dbReference type="SAM" id="MobiDB-lite"/>
    </source>
</evidence>
<gene>
    <name evidence="10" type="ORF">C7B43_07285</name>
</gene>
<evidence type="ECO:0000256" key="2">
    <source>
        <dbReference type="ARBA" id="ARBA00022475"/>
    </source>
</evidence>
<evidence type="ECO:0000256" key="5">
    <source>
        <dbReference type="ARBA" id="ARBA00023136"/>
    </source>
</evidence>
<evidence type="ECO:0000256" key="8">
    <source>
        <dbReference type="SAM" id="Phobius"/>
    </source>
</evidence>
<feature type="domain" description="Integral membrane bound transporter" evidence="9">
    <location>
        <begin position="366"/>
        <end position="490"/>
    </location>
</feature>
<feature type="transmembrane region" description="Helical" evidence="8">
    <location>
        <begin position="379"/>
        <end position="398"/>
    </location>
</feature>
<evidence type="ECO:0000256" key="4">
    <source>
        <dbReference type="ARBA" id="ARBA00022989"/>
    </source>
</evidence>
<evidence type="ECO:0000256" key="1">
    <source>
        <dbReference type="ARBA" id="ARBA00004651"/>
    </source>
</evidence>
<dbReference type="GO" id="GO:0005886">
    <property type="term" value="C:plasma membrane"/>
    <property type="evidence" value="ECO:0007669"/>
    <property type="project" value="UniProtKB-SubCell"/>
</dbReference>
<dbReference type="Pfam" id="PF13515">
    <property type="entry name" value="FUSC_2"/>
    <property type="match status" value="1"/>
</dbReference>
<comment type="subcellular location">
    <subcellularLocation>
        <location evidence="1">Cell membrane</location>
        <topology evidence="1">Multi-pass membrane protein</topology>
    </subcellularLocation>
</comment>
<keyword evidence="3 8" id="KW-0812">Transmembrane</keyword>
<dbReference type="PANTHER" id="PTHR30509">
    <property type="entry name" value="P-HYDROXYBENZOIC ACID EFFLUX PUMP SUBUNIT-RELATED"/>
    <property type="match status" value="1"/>
</dbReference>
<feature type="compositionally biased region" description="Basic residues" evidence="7">
    <location>
        <begin position="1"/>
        <end position="10"/>
    </location>
</feature>